<dbReference type="PRINTS" id="PR00756">
    <property type="entry name" value="ALADIPTASE"/>
</dbReference>
<dbReference type="GO" id="GO:0005615">
    <property type="term" value="C:extracellular space"/>
    <property type="evidence" value="ECO:0007669"/>
    <property type="project" value="TreeGrafter"/>
</dbReference>
<dbReference type="PANTHER" id="PTHR11533">
    <property type="entry name" value="PROTEASE M1 ZINC METALLOPROTEASE"/>
    <property type="match status" value="1"/>
</dbReference>
<feature type="site" description="Transition state stabilizer" evidence="10">
    <location>
        <position position="424"/>
    </location>
</feature>
<dbReference type="InterPro" id="IPR001930">
    <property type="entry name" value="Peptidase_M1"/>
</dbReference>
<dbReference type="FunFam" id="1.10.390.10:FF:000006">
    <property type="entry name" value="Puromycin-sensitive aminopeptidase"/>
    <property type="match status" value="1"/>
</dbReference>
<dbReference type="GO" id="GO:0008270">
    <property type="term" value="F:zinc ion binding"/>
    <property type="evidence" value="ECO:0007669"/>
    <property type="project" value="InterPro"/>
</dbReference>
<dbReference type="AlphaFoldDB" id="A0A9P3GNH3"/>
<dbReference type="InterPro" id="IPR045357">
    <property type="entry name" value="Aminopeptidase_N-like_N"/>
</dbReference>
<dbReference type="Proteomes" id="UP000703269">
    <property type="component" value="Unassembled WGS sequence"/>
</dbReference>
<comment type="caution">
    <text evidence="13">The sequence shown here is derived from an EMBL/GenBank/DDBJ whole genome shotgun (WGS) entry which is preliminary data.</text>
</comment>
<evidence type="ECO:0000256" key="3">
    <source>
        <dbReference type="ARBA" id="ARBA00022670"/>
    </source>
</evidence>
<feature type="domain" description="Aminopeptidase N-like N-terminal" evidence="12">
    <location>
        <begin position="16"/>
        <end position="183"/>
    </location>
</feature>
<dbReference type="SUPFAM" id="SSF63737">
    <property type="entry name" value="Leukotriene A4 hydrolase N-terminal domain"/>
    <property type="match status" value="1"/>
</dbReference>
<dbReference type="InterPro" id="IPR027268">
    <property type="entry name" value="Peptidase_M4/M1_CTD_sf"/>
</dbReference>
<evidence type="ECO:0000313" key="13">
    <source>
        <dbReference type="EMBL" id="GJE97966.1"/>
    </source>
</evidence>
<keyword evidence="7" id="KW-0482">Metalloprotease</keyword>
<dbReference type="PANTHER" id="PTHR11533:SF174">
    <property type="entry name" value="PUROMYCIN-SENSITIVE AMINOPEPTIDASE-RELATED"/>
    <property type="match status" value="1"/>
</dbReference>
<feature type="binding site" evidence="9">
    <location>
        <position position="360"/>
    </location>
    <ligand>
        <name>Zn(2+)</name>
        <dbReference type="ChEBI" id="CHEBI:29105"/>
        <note>catalytic</note>
    </ligand>
</feature>
<reference evidence="13 14" key="1">
    <citation type="submission" date="2021-08" db="EMBL/GenBank/DDBJ databases">
        <title>Draft Genome Sequence of Phanerochaete sordida strain YK-624.</title>
        <authorList>
            <person name="Mori T."/>
            <person name="Dohra H."/>
            <person name="Suzuki T."/>
            <person name="Kawagishi H."/>
            <person name="Hirai H."/>
        </authorList>
    </citation>
    <scope>NUCLEOTIDE SEQUENCE [LARGE SCALE GENOMIC DNA]</scope>
    <source>
        <strain evidence="13 14">YK-624</strain>
    </source>
</reference>
<dbReference type="GO" id="GO:0006508">
    <property type="term" value="P:proteolysis"/>
    <property type="evidence" value="ECO:0007669"/>
    <property type="project" value="UniProtKB-KW"/>
</dbReference>
<dbReference type="Pfam" id="PF01433">
    <property type="entry name" value="Peptidase_M1"/>
    <property type="match status" value="1"/>
</dbReference>
<dbReference type="InterPro" id="IPR042097">
    <property type="entry name" value="Aminopeptidase_N-like_N_sf"/>
</dbReference>
<dbReference type="EMBL" id="BPQB01000079">
    <property type="protein sequence ID" value="GJE97966.1"/>
    <property type="molecule type" value="Genomic_DNA"/>
</dbReference>
<gene>
    <name evidence="13" type="ORF">PsYK624_141880</name>
</gene>
<organism evidence="13 14">
    <name type="scientific">Phanerochaete sordida</name>
    <dbReference type="NCBI Taxonomy" id="48140"/>
    <lineage>
        <taxon>Eukaryota</taxon>
        <taxon>Fungi</taxon>
        <taxon>Dikarya</taxon>
        <taxon>Basidiomycota</taxon>
        <taxon>Agaricomycotina</taxon>
        <taxon>Agaricomycetes</taxon>
        <taxon>Polyporales</taxon>
        <taxon>Phanerochaetaceae</taxon>
        <taxon>Phanerochaete</taxon>
    </lineage>
</organism>
<evidence type="ECO:0000256" key="10">
    <source>
        <dbReference type="PIRSR" id="PIRSR634016-4"/>
    </source>
</evidence>
<evidence type="ECO:0000256" key="5">
    <source>
        <dbReference type="ARBA" id="ARBA00022801"/>
    </source>
</evidence>
<evidence type="ECO:0000256" key="1">
    <source>
        <dbReference type="ARBA" id="ARBA00010136"/>
    </source>
</evidence>
<dbReference type="OrthoDB" id="10031169at2759"/>
<evidence type="ECO:0000256" key="7">
    <source>
        <dbReference type="ARBA" id="ARBA00023049"/>
    </source>
</evidence>
<proteinExistence type="inferred from homology"/>
<keyword evidence="5" id="KW-0378">Hydrolase</keyword>
<feature type="domain" description="Peptidase M1 membrane alanine aminopeptidase" evidence="11">
    <location>
        <begin position="265"/>
        <end position="443"/>
    </location>
</feature>
<protein>
    <submittedName>
        <fullName evidence="13">Peptidase M1 aminopeptidase N catalytic domain-containing protein</fullName>
    </submittedName>
</protein>
<dbReference type="CDD" id="cd09601">
    <property type="entry name" value="M1_APN-Q_like"/>
    <property type="match status" value="1"/>
</dbReference>
<feature type="binding site" evidence="9">
    <location>
        <position position="341"/>
    </location>
    <ligand>
        <name>Zn(2+)</name>
        <dbReference type="ChEBI" id="CHEBI:29105"/>
        <note>catalytic</note>
    </ligand>
</feature>
<evidence type="ECO:0000256" key="2">
    <source>
        <dbReference type="ARBA" id="ARBA00022438"/>
    </source>
</evidence>
<accession>A0A9P3GNH3</accession>
<keyword evidence="4 9" id="KW-0479">Metal-binding</keyword>
<evidence type="ECO:0000256" key="6">
    <source>
        <dbReference type="ARBA" id="ARBA00022833"/>
    </source>
</evidence>
<comment type="cofactor">
    <cofactor evidence="9">
        <name>Zn(2+)</name>
        <dbReference type="ChEBI" id="CHEBI:29105"/>
    </cofactor>
    <text evidence="9">Binds 1 zinc ion per subunit.</text>
</comment>
<keyword evidence="14" id="KW-1185">Reference proteome</keyword>
<dbReference type="InterPro" id="IPR034016">
    <property type="entry name" value="M1_APN-typ"/>
</dbReference>
<evidence type="ECO:0000256" key="9">
    <source>
        <dbReference type="PIRSR" id="PIRSR634016-3"/>
    </source>
</evidence>
<dbReference type="Gene3D" id="2.60.40.1730">
    <property type="entry name" value="tricorn interacting facor f3 domain"/>
    <property type="match status" value="1"/>
</dbReference>
<keyword evidence="6 9" id="KW-0862">Zinc</keyword>
<dbReference type="Pfam" id="PF17900">
    <property type="entry name" value="Peptidase_M1_N"/>
    <property type="match status" value="1"/>
</dbReference>
<feature type="active site" description="Proton acceptor" evidence="8">
    <location>
        <position position="338"/>
    </location>
</feature>
<evidence type="ECO:0000259" key="12">
    <source>
        <dbReference type="Pfam" id="PF17900"/>
    </source>
</evidence>
<dbReference type="SUPFAM" id="SSF55486">
    <property type="entry name" value="Metalloproteases ('zincins'), catalytic domain"/>
    <property type="match status" value="1"/>
</dbReference>
<sequence length="443" mass="50119">MAEDSADRYRLPTNVKPYHYDLTVRTDLEGLKYDGYVTIHLEVVKEMRTIQFHALKLKLGQVKLTSPSLDEPIIQNASELTFNEADERATMHLPTVLPAGATAELRLEFESELTDSLIGYYRSSWECEGKTAYHALTHLEPTAARRAFPCWDEPALKATVTLQMISRAHTTNIANMSVHSESVYTPHPDPDSDAAAWLAQRLLEGQHEMWKVTTFQKTPLISTYLVGWANGPFNFLEAAYTSPLTGKTRPLRIYATPDLIRQGQFALDVARRAMPIYEEVFDIEYPLPKLDFLVASDYKAGAMENWGLITGSTIGLLVDTDRADLLGKQDVAAMVCHEISHMWFGNITTMEWWDTVYLKEGFARLLGETIMLDKLFPEWRLRPEFLTYAMSVAMKADAKPSSHPIEVECPDANKANQIFDALSYDKGATILRMLSEYVGEETF</sequence>
<keyword evidence="2 13" id="KW-0031">Aminopeptidase</keyword>
<evidence type="ECO:0000256" key="4">
    <source>
        <dbReference type="ARBA" id="ARBA00022723"/>
    </source>
</evidence>
<dbReference type="InterPro" id="IPR050344">
    <property type="entry name" value="Peptidase_M1_aminopeptidases"/>
</dbReference>
<dbReference type="GO" id="GO:0042277">
    <property type="term" value="F:peptide binding"/>
    <property type="evidence" value="ECO:0007669"/>
    <property type="project" value="TreeGrafter"/>
</dbReference>
<name>A0A9P3GNH3_9APHY</name>
<comment type="similarity">
    <text evidence="1">Belongs to the peptidase M1 family.</text>
</comment>
<dbReference type="InterPro" id="IPR014782">
    <property type="entry name" value="Peptidase_M1_dom"/>
</dbReference>
<dbReference type="GO" id="GO:0005737">
    <property type="term" value="C:cytoplasm"/>
    <property type="evidence" value="ECO:0007669"/>
    <property type="project" value="TreeGrafter"/>
</dbReference>
<evidence type="ECO:0000313" key="14">
    <source>
        <dbReference type="Proteomes" id="UP000703269"/>
    </source>
</evidence>
<dbReference type="GO" id="GO:0070006">
    <property type="term" value="F:metalloaminopeptidase activity"/>
    <property type="evidence" value="ECO:0007669"/>
    <property type="project" value="TreeGrafter"/>
</dbReference>
<evidence type="ECO:0000256" key="8">
    <source>
        <dbReference type="PIRSR" id="PIRSR634016-1"/>
    </source>
</evidence>
<keyword evidence="3" id="KW-0645">Protease</keyword>
<dbReference type="Gene3D" id="1.10.390.10">
    <property type="entry name" value="Neutral Protease Domain 2"/>
    <property type="match status" value="1"/>
</dbReference>
<feature type="binding site" evidence="9">
    <location>
        <position position="337"/>
    </location>
    <ligand>
        <name>Zn(2+)</name>
        <dbReference type="ChEBI" id="CHEBI:29105"/>
        <note>catalytic</note>
    </ligand>
</feature>
<dbReference type="GO" id="GO:0043171">
    <property type="term" value="P:peptide catabolic process"/>
    <property type="evidence" value="ECO:0007669"/>
    <property type="project" value="TreeGrafter"/>
</dbReference>
<evidence type="ECO:0000259" key="11">
    <source>
        <dbReference type="Pfam" id="PF01433"/>
    </source>
</evidence>
<dbReference type="GO" id="GO:0016020">
    <property type="term" value="C:membrane"/>
    <property type="evidence" value="ECO:0007669"/>
    <property type="project" value="TreeGrafter"/>
</dbReference>